<proteinExistence type="predicted"/>
<dbReference type="OrthoDB" id="49113at2759"/>
<feature type="domain" description="NHR" evidence="2">
    <location>
        <begin position="1009"/>
        <end position="1175"/>
    </location>
</feature>
<dbReference type="PROSITE" id="PS51065">
    <property type="entry name" value="NHR"/>
    <property type="match status" value="6"/>
</dbReference>
<evidence type="ECO:0000313" key="4">
    <source>
        <dbReference type="EnsemblMetazoa" id="CapteP101277"/>
    </source>
</evidence>
<dbReference type="FunFam" id="2.60.120.920:FF:000014">
    <property type="entry name" value="neuralized-like protein 4 isoform X2"/>
    <property type="match status" value="1"/>
</dbReference>
<feature type="domain" description="NHR" evidence="2">
    <location>
        <begin position="1"/>
        <end position="168"/>
    </location>
</feature>
<dbReference type="GO" id="GO:0061630">
    <property type="term" value="F:ubiquitin protein ligase activity"/>
    <property type="evidence" value="ECO:0007669"/>
    <property type="project" value="TreeGrafter"/>
</dbReference>
<dbReference type="STRING" id="283909.R7TVJ5"/>
<keyword evidence="5" id="KW-1185">Reference proteome</keyword>
<dbReference type="FunFam" id="2.60.120.920:FF:000001">
    <property type="entry name" value="neuralized-like protein 4 isoform X1"/>
    <property type="match status" value="5"/>
</dbReference>
<reference evidence="5" key="1">
    <citation type="submission" date="2012-12" db="EMBL/GenBank/DDBJ databases">
        <authorList>
            <person name="Hellsten U."/>
            <person name="Grimwood J."/>
            <person name="Chapman J.A."/>
            <person name="Shapiro H."/>
            <person name="Aerts A."/>
            <person name="Otillar R.P."/>
            <person name="Terry A.Y."/>
            <person name="Boore J.L."/>
            <person name="Simakov O."/>
            <person name="Marletaz F."/>
            <person name="Cho S.-J."/>
            <person name="Edsinger-Gonzales E."/>
            <person name="Havlak P."/>
            <person name="Kuo D.-H."/>
            <person name="Larsson T."/>
            <person name="Lv J."/>
            <person name="Arendt D."/>
            <person name="Savage R."/>
            <person name="Osoegawa K."/>
            <person name="de Jong P."/>
            <person name="Lindberg D.R."/>
            <person name="Seaver E.C."/>
            <person name="Weisblat D.A."/>
            <person name="Putnam N.H."/>
            <person name="Grigoriev I.V."/>
            <person name="Rokhsar D.S."/>
        </authorList>
    </citation>
    <scope>NUCLEOTIDE SEQUENCE</scope>
    <source>
        <strain evidence="5">I ESC-2004</strain>
    </source>
</reference>
<dbReference type="SMART" id="SM00588">
    <property type="entry name" value="NEUZ"/>
    <property type="match status" value="6"/>
</dbReference>
<dbReference type="CDD" id="cd12887">
    <property type="entry name" value="SPRY_NHR_like"/>
    <property type="match status" value="6"/>
</dbReference>
<sequence>MFHQRTGSLVALSNENRTAQRKHPVQEFNNGVVLSAEPIKDSQIFEVRIDRKVNSWSGSIEIGVTTCDPCNLNFPTSATGFLDATWVMSGTSIMKDGCTLIEHYGDHAVDLDQLGEGDRVGVMRSEEGALHFFVNGVDQGVAAHNVPSVLYAVIDMYGKCAQVSILDSASEEHVVAAVNSNIIEAAAEAPDPPAAAAAMAASASEDPRTAEMLAFHQRCGSLVVLSNLHRTAERKRPLDEFNNGVVMTSRPLLDDELFEIRLDHLVDKWSGSIEVGITTHNPSLLEFPATMTNMRAGLHSTIMMSGCGILTNGKGTRREYGQFNLDELQEGDRIGLVRKSSGALHYFINGIDQGVAAPTTPRMVWGVVDLYGMAVKVTILDASESERAVVERASNTLRLIDVENEDLADAPIERLLFHPRCGCHAAVINGQRTAHRPNAMDDFNNGVVLTNRTLQPNEMFEVRLDMMVDKWAGSVEIGVTMHAPTELDFPSTMTNIRSGTWMMTGNGVMHNGTTVIDDYGTNLDRLKVGDSIGMMRKEDGTLHFYVNGMDQGAAATNVPSAVYGVLDLYGQAAQATMIDISGGWSSDPTSFVAQEMVSRMYTDDDLRFHVVHGKNSTISPSGKTAARPNALAEFNDAIVMSSRPLKDNELFEVSIDRMVDRWSGSIEAGVSLIIPEDLDFPNTMTDIDHDTWMLSGSAIMQDGCTIRNRYNLDLDNIVTGSRIGMMRCSDATLHYYFDGVDQGVACSDIPSGVYAVIDLYGQCSQVTITSGSGVMDQRVAMTTTENPAAPLDCAVSPAETHHFSCCAGKNIVIENNGSTASRMQHFSHALVFSADPLRVDELFEVRIEKLSSKWSGSLQVGLTSMAVCDTTPASVLPPMARDLKSKATWIVTGSEVKKCGVTVKENYAPSLERLQVNDRVGIRRAGDGTFRVYINGEDMGVAASNIPRNVFALLDLYGRVESVTVTSRTSNDNMASSLPPSIPSLENSLEVLARCPVRCCVEHDEDTALSDLHLNLSKHGKNIRICQRGMRAERISSYNQAICVSAKPLARSQVFKVRIENTDPKWTSSLSFGVLGFNPEKISLPVSALNIKKPAWVVSGDSVFFSGVKVKDGYGPGLDGLSCGHTIGLRVDPDSSLHLLVNDVDQGIAAKDVPPDPYVVLDLYGQCQLLQVVSADDPAPSTVAVEYREKADIEDGKRLKQDVAEKSRSSENFVKNCEYRNMCSRFKTLLGLPDGYFQGEKVQCYCETCHKIRGDEPYYSKGEPPKDYAVPFGWCRFPLRVTPKIEVLQIFEKWHTAYHGCHSASVRRILDTGDLHVAGEGGITLRPHSTQSEEKNKPEEKSNVRQIVLSPTVKYAGCQSHAPKFDYRDLKSKKMQSARVVYQVCVKPGSYKIGPQTVGANEQIDPKFSNTELQWSTKEKGAVILSALLIQVQ</sequence>
<feature type="domain" description="NHR" evidence="2">
    <location>
        <begin position="414"/>
        <end position="580"/>
    </location>
</feature>
<dbReference type="EMBL" id="KB309117">
    <property type="protein sequence ID" value="ELT95486.1"/>
    <property type="molecule type" value="Genomic_DNA"/>
</dbReference>
<evidence type="ECO:0000256" key="1">
    <source>
        <dbReference type="SAM" id="MobiDB-lite"/>
    </source>
</evidence>
<reference evidence="4" key="3">
    <citation type="submission" date="2015-06" db="UniProtKB">
        <authorList>
            <consortium name="EnsemblMetazoa"/>
        </authorList>
    </citation>
    <scope>IDENTIFICATION</scope>
</reference>
<dbReference type="PANTHER" id="PTHR12429:SF14">
    <property type="entry name" value="NEURALIZED-LIKE PROTEIN 4"/>
    <property type="match status" value="1"/>
</dbReference>
<feature type="region of interest" description="Disordered" evidence="1">
    <location>
        <begin position="1322"/>
        <end position="1343"/>
    </location>
</feature>
<dbReference type="EnsemblMetazoa" id="CapteT101277">
    <property type="protein sequence ID" value="CapteP101277"/>
    <property type="gene ID" value="CapteG101277"/>
</dbReference>
<dbReference type="EMBL" id="AMQN01011807">
    <property type="status" value="NOT_ANNOTATED_CDS"/>
    <property type="molecule type" value="Genomic_DNA"/>
</dbReference>
<feature type="domain" description="NHR" evidence="2">
    <location>
        <begin position="605"/>
        <end position="771"/>
    </location>
</feature>
<dbReference type="OMA" id="VMTHRSL"/>
<evidence type="ECO:0000313" key="5">
    <source>
        <dbReference type="Proteomes" id="UP000014760"/>
    </source>
</evidence>
<accession>R7TVJ5</accession>
<dbReference type="InterPro" id="IPR013320">
    <property type="entry name" value="ConA-like_dom_sf"/>
</dbReference>
<feature type="domain" description="NHR" evidence="2">
    <location>
        <begin position="800"/>
        <end position="968"/>
    </location>
</feature>
<feature type="domain" description="NHR" evidence="2">
    <location>
        <begin position="212"/>
        <end position="382"/>
    </location>
</feature>
<protein>
    <recommendedName>
        <fullName evidence="2">NHR domain-containing protein</fullName>
    </recommendedName>
</protein>
<dbReference type="HOGENOM" id="CLU_002040_1_0_1"/>
<evidence type="ECO:0000313" key="3">
    <source>
        <dbReference type="EMBL" id="ELT95486.1"/>
    </source>
</evidence>
<dbReference type="InterPro" id="IPR006573">
    <property type="entry name" value="NHR_dom"/>
</dbReference>
<dbReference type="SUPFAM" id="SSF49899">
    <property type="entry name" value="Concanavalin A-like lectins/glucanases"/>
    <property type="match status" value="1"/>
</dbReference>
<organism evidence="3">
    <name type="scientific">Capitella teleta</name>
    <name type="common">Polychaete worm</name>
    <dbReference type="NCBI Taxonomy" id="283909"/>
    <lineage>
        <taxon>Eukaryota</taxon>
        <taxon>Metazoa</taxon>
        <taxon>Spiralia</taxon>
        <taxon>Lophotrochozoa</taxon>
        <taxon>Annelida</taxon>
        <taxon>Polychaeta</taxon>
        <taxon>Sedentaria</taxon>
        <taxon>Scolecida</taxon>
        <taxon>Capitellidae</taxon>
        <taxon>Capitella</taxon>
    </lineage>
</organism>
<evidence type="ECO:0000259" key="2">
    <source>
        <dbReference type="PROSITE" id="PS51065"/>
    </source>
</evidence>
<name>R7TVJ5_CAPTE</name>
<dbReference type="InterPro" id="IPR043136">
    <property type="entry name" value="B30.2/SPRY_sf"/>
</dbReference>
<dbReference type="Gene3D" id="2.60.120.920">
    <property type="match status" value="6"/>
</dbReference>
<feature type="compositionally biased region" description="Basic and acidic residues" evidence="1">
    <location>
        <begin position="1331"/>
        <end position="1343"/>
    </location>
</feature>
<gene>
    <name evidence="3" type="ORF">CAPTEDRAFT_101277</name>
</gene>
<dbReference type="Pfam" id="PF07177">
    <property type="entry name" value="Neuralized"/>
    <property type="match status" value="6"/>
</dbReference>
<dbReference type="InterPro" id="IPR037962">
    <property type="entry name" value="Neuralized"/>
</dbReference>
<dbReference type="Proteomes" id="UP000014760">
    <property type="component" value="Unassembled WGS sequence"/>
</dbReference>
<dbReference type="PANTHER" id="PTHR12429">
    <property type="entry name" value="NEURALIZED"/>
    <property type="match status" value="1"/>
</dbReference>
<dbReference type="FunCoup" id="R7TVJ5">
    <property type="interactions" value="161"/>
</dbReference>
<reference evidence="3 5" key="2">
    <citation type="journal article" date="2013" name="Nature">
        <title>Insights into bilaterian evolution from three spiralian genomes.</title>
        <authorList>
            <person name="Simakov O."/>
            <person name="Marletaz F."/>
            <person name="Cho S.J."/>
            <person name="Edsinger-Gonzales E."/>
            <person name="Havlak P."/>
            <person name="Hellsten U."/>
            <person name="Kuo D.H."/>
            <person name="Larsson T."/>
            <person name="Lv J."/>
            <person name="Arendt D."/>
            <person name="Savage R."/>
            <person name="Osoegawa K."/>
            <person name="de Jong P."/>
            <person name="Grimwood J."/>
            <person name="Chapman J.A."/>
            <person name="Shapiro H."/>
            <person name="Aerts A."/>
            <person name="Otillar R.P."/>
            <person name="Terry A.Y."/>
            <person name="Boore J.L."/>
            <person name="Grigoriev I.V."/>
            <person name="Lindberg D.R."/>
            <person name="Seaver E.C."/>
            <person name="Weisblat D.A."/>
            <person name="Putnam N.H."/>
            <person name="Rokhsar D.S."/>
        </authorList>
    </citation>
    <scope>NUCLEOTIDE SEQUENCE</scope>
    <source>
        <strain evidence="3 5">I ESC-2004</strain>
    </source>
</reference>